<organism evidence="1 2">
    <name type="scientific">Pedobacter suwonensis</name>
    <dbReference type="NCBI Taxonomy" id="332999"/>
    <lineage>
        <taxon>Bacteria</taxon>
        <taxon>Pseudomonadati</taxon>
        <taxon>Bacteroidota</taxon>
        <taxon>Sphingobacteriia</taxon>
        <taxon>Sphingobacteriales</taxon>
        <taxon>Sphingobacteriaceae</taxon>
        <taxon>Pedobacter</taxon>
    </lineage>
</organism>
<protein>
    <submittedName>
        <fullName evidence="1">Uncharacterized protein</fullName>
    </submittedName>
</protein>
<accession>A0A1I0TG62</accession>
<evidence type="ECO:0000313" key="2">
    <source>
        <dbReference type="Proteomes" id="UP000198836"/>
    </source>
</evidence>
<dbReference type="Proteomes" id="UP000198836">
    <property type="component" value="Unassembled WGS sequence"/>
</dbReference>
<sequence>MTLLLSKLRTTNFYLVWTNLKRYVTLSGVEAQLTNLLQFDIFNDLYIFIRFKYPSTSIRMNYTL</sequence>
<dbReference type="STRING" id="332999.SAMN04488511_109164"/>
<keyword evidence="2" id="KW-1185">Reference proteome</keyword>
<reference evidence="2" key="1">
    <citation type="submission" date="2016-10" db="EMBL/GenBank/DDBJ databases">
        <authorList>
            <person name="Varghese N."/>
            <person name="Submissions S."/>
        </authorList>
    </citation>
    <scope>NUCLEOTIDE SEQUENCE [LARGE SCALE GENOMIC DNA]</scope>
    <source>
        <strain evidence="2">DSM 18130</strain>
    </source>
</reference>
<proteinExistence type="predicted"/>
<dbReference type="EMBL" id="FOJM01000009">
    <property type="protein sequence ID" value="SFA50745.1"/>
    <property type="molecule type" value="Genomic_DNA"/>
</dbReference>
<dbReference type="AlphaFoldDB" id="A0A1I0TG62"/>
<name>A0A1I0TG62_9SPHI</name>
<evidence type="ECO:0000313" key="1">
    <source>
        <dbReference type="EMBL" id="SFA50745.1"/>
    </source>
</evidence>
<gene>
    <name evidence="1" type="ORF">SAMN04488511_109164</name>
</gene>